<keyword evidence="9 12" id="KW-1133">Transmembrane helix</keyword>
<dbReference type="GO" id="GO:0006457">
    <property type="term" value="P:protein folding"/>
    <property type="evidence" value="ECO:0007669"/>
    <property type="project" value="TreeGrafter"/>
</dbReference>
<feature type="transmembrane region" description="Helical" evidence="12">
    <location>
        <begin position="86"/>
        <end position="105"/>
    </location>
</feature>
<keyword evidence="11" id="KW-0961">Cell wall biogenesis/degradation</keyword>
<feature type="transmembrane region" description="Helical" evidence="12">
    <location>
        <begin position="13"/>
        <end position="36"/>
    </location>
</feature>
<organism evidence="13 14">
    <name type="scientific">Racocetra fulgida</name>
    <dbReference type="NCBI Taxonomy" id="60492"/>
    <lineage>
        <taxon>Eukaryota</taxon>
        <taxon>Fungi</taxon>
        <taxon>Fungi incertae sedis</taxon>
        <taxon>Mucoromycota</taxon>
        <taxon>Glomeromycotina</taxon>
        <taxon>Glomeromycetes</taxon>
        <taxon>Diversisporales</taxon>
        <taxon>Gigasporaceae</taxon>
        <taxon>Racocetra</taxon>
    </lineage>
</organism>
<evidence type="ECO:0000256" key="5">
    <source>
        <dbReference type="ARBA" id="ARBA00022448"/>
    </source>
</evidence>
<evidence type="ECO:0000256" key="6">
    <source>
        <dbReference type="ARBA" id="ARBA00022692"/>
    </source>
</evidence>
<dbReference type="AlphaFoldDB" id="A0A9N9IJG6"/>
<evidence type="ECO:0000256" key="2">
    <source>
        <dbReference type="ARBA" id="ARBA00004586"/>
    </source>
</evidence>
<dbReference type="GO" id="GO:0015031">
    <property type="term" value="P:protein transport"/>
    <property type="evidence" value="ECO:0007669"/>
    <property type="project" value="UniProtKB-KW"/>
</dbReference>
<evidence type="ECO:0000256" key="11">
    <source>
        <dbReference type="ARBA" id="ARBA00023316"/>
    </source>
</evidence>
<keyword evidence="10 12" id="KW-0472">Membrane</keyword>
<dbReference type="EMBL" id="CAJVPZ010030376">
    <property type="protein sequence ID" value="CAG8736657.1"/>
    <property type="molecule type" value="Genomic_DNA"/>
</dbReference>
<comment type="subcellular location">
    <subcellularLocation>
        <location evidence="1">Endomembrane system</location>
        <topology evidence="1">Multi-pass membrane protein</topology>
    </subcellularLocation>
    <subcellularLocation>
        <location evidence="2">Endoplasmic reticulum membrane</location>
    </subcellularLocation>
</comment>
<feature type="transmembrane region" description="Helical" evidence="12">
    <location>
        <begin position="48"/>
        <end position="74"/>
    </location>
</feature>
<evidence type="ECO:0000256" key="9">
    <source>
        <dbReference type="ARBA" id="ARBA00022989"/>
    </source>
</evidence>
<evidence type="ECO:0000256" key="12">
    <source>
        <dbReference type="SAM" id="Phobius"/>
    </source>
</evidence>
<sequence length="206" mass="23610">FCCWPHWSYYSHILVFTAKWVPVVFLAVFGLSFATFTNAANFNSLRPLALWIVLYVFNGAALAIYFVLQIVLVLNTLDDRWPLGDILFGISFYVIGQVILYLFSVKICDTAKHYIDGLFFGTICTLLGVMMVYKYWDSITKEDLEFSVGSKQNVWEVKELLEDDQVYSNYNSNYPPPPLPQGGFNGYQQPQSGYNNAYPQQQYGGY</sequence>
<accession>A0A9N9IJG6</accession>
<dbReference type="InterPro" id="IPR022057">
    <property type="entry name" value="Chs7"/>
</dbReference>
<evidence type="ECO:0000313" key="14">
    <source>
        <dbReference type="Proteomes" id="UP000789396"/>
    </source>
</evidence>
<keyword evidence="8" id="KW-0653">Protein transport</keyword>
<protein>
    <recommendedName>
        <fullName evidence="4">Chitin synthase export chaperone</fullName>
    </recommendedName>
</protein>
<keyword evidence="7" id="KW-0256">Endoplasmic reticulum</keyword>
<evidence type="ECO:0000256" key="10">
    <source>
        <dbReference type="ARBA" id="ARBA00023136"/>
    </source>
</evidence>
<dbReference type="PANTHER" id="PTHR35329">
    <property type="entry name" value="CHITIN SYNTHASE EXPORT CHAPERONE"/>
    <property type="match status" value="1"/>
</dbReference>
<comment type="caution">
    <text evidence="13">The sequence shown here is derived from an EMBL/GenBank/DDBJ whole genome shotgun (WGS) entry which is preliminary data.</text>
</comment>
<comment type="similarity">
    <text evidence="3">Belongs to the CHS7 family.</text>
</comment>
<evidence type="ECO:0000313" key="13">
    <source>
        <dbReference type="EMBL" id="CAG8736657.1"/>
    </source>
</evidence>
<keyword evidence="5" id="KW-0813">Transport</keyword>
<keyword evidence="6 12" id="KW-0812">Transmembrane</keyword>
<dbReference type="Proteomes" id="UP000789396">
    <property type="component" value="Unassembled WGS sequence"/>
</dbReference>
<gene>
    <name evidence="13" type="ORF">RFULGI_LOCUS12537</name>
</gene>
<name>A0A9N9IJG6_9GLOM</name>
<dbReference type="Pfam" id="PF12271">
    <property type="entry name" value="Chs7"/>
    <property type="match status" value="1"/>
</dbReference>
<dbReference type="PANTHER" id="PTHR35329:SF2">
    <property type="entry name" value="CHITIN SYNTHASE EXPORT CHAPERONE"/>
    <property type="match status" value="1"/>
</dbReference>
<feature type="transmembrane region" description="Helical" evidence="12">
    <location>
        <begin position="117"/>
        <end position="136"/>
    </location>
</feature>
<evidence type="ECO:0000256" key="8">
    <source>
        <dbReference type="ARBA" id="ARBA00022927"/>
    </source>
</evidence>
<evidence type="ECO:0000256" key="7">
    <source>
        <dbReference type="ARBA" id="ARBA00022824"/>
    </source>
</evidence>
<dbReference type="GO" id="GO:0071555">
    <property type="term" value="P:cell wall organization"/>
    <property type="evidence" value="ECO:0007669"/>
    <property type="project" value="UniProtKB-KW"/>
</dbReference>
<evidence type="ECO:0000256" key="1">
    <source>
        <dbReference type="ARBA" id="ARBA00004127"/>
    </source>
</evidence>
<evidence type="ECO:0000256" key="3">
    <source>
        <dbReference type="ARBA" id="ARBA00009274"/>
    </source>
</evidence>
<evidence type="ECO:0000256" key="4">
    <source>
        <dbReference type="ARBA" id="ARBA00018354"/>
    </source>
</evidence>
<proteinExistence type="inferred from homology"/>
<keyword evidence="14" id="KW-1185">Reference proteome</keyword>
<dbReference type="GO" id="GO:0005789">
    <property type="term" value="C:endoplasmic reticulum membrane"/>
    <property type="evidence" value="ECO:0007669"/>
    <property type="project" value="UniProtKB-SubCell"/>
</dbReference>
<dbReference type="GO" id="GO:0051082">
    <property type="term" value="F:unfolded protein binding"/>
    <property type="evidence" value="ECO:0007669"/>
    <property type="project" value="TreeGrafter"/>
</dbReference>
<feature type="non-terminal residue" evidence="13">
    <location>
        <position position="1"/>
    </location>
</feature>
<reference evidence="13" key="1">
    <citation type="submission" date="2021-06" db="EMBL/GenBank/DDBJ databases">
        <authorList>
            <person name="Kallberg Y."/>
            <person name="Tangrot J."/>
            <person name="Rosling A."/>
        </authorList>
    </citation>
    <scope>NUCLEOTIDE SEQUENCE</scope>
    <source>
        <strain evidence="13">IN212</strain>
    </source>
</reference>
<dbReference type="OrthoDB" id="2189463at2759"/>